<dbReference type="HAMAP" id="MF_00391">
    <property type="entry name" value="Ribosomal_bL34"/>
    <property type="match status" value="1"/>
</dbReference>
<gene>
    <name evidence="5" type="ORF">MAM1_0080c04507</name>
</gene>
<evidence type="ECO:0000256" key="2">
    <source>
        <dbReference type="ARBA" id="ARBA00022980"/>
    </source>
</evidence>
<keyword evidence="3" id="KW-0687">Ribonucleoprotein</keyword>
<dbReference type="NCBIfam" id="TIGR01030">
    <property type="entry name" value="rpmH_bact"/>
    <property type="match status" value="1"/>
</dbReference>
<evidence type="ECO:0000313" key="5">
    <source>
        <dbReference type="EMBL" id="GAN05038.1"/>
    </source>
</evidence>
<dbReference type="EMBL" id="DF836369">
    <property type="protein sequence ID" value="GAN05038.1"/>
    <property type="molecule type" value="Genomic_DNA"/>
</dbReference>
<dbReference type="AlphaFoldDB" id="A0A0C9MSI7"/>
<dbReference type="OrthoDB" id="431691at2759"/>
<evidence type="ECO:0000256" key="3">
    <source>
        <dbReference type="ARBA" id="ARBA00023274"/>
    </source>
</evidence>
<protein>
    <recommendedName>
        <fullName evidence="4">Large ribosomal subunit protein bL34m</fullName>
    </recommendedName>
</protein>
<dbReference type="PANTHER" id="PTHR14503">
    <property type="entry name" value="MITOCHONDRIAL RIBOSOMAL PROTEIN 34 FAMILY MEMBER"/>
    <property type="match status" value="1"/>
</dbReference>
<sequence length="104" mass="11592">MLFQNLLSTASARFNAVAARPSMLGQSSSILSASLGAFRTPSSIANITTSFGATQMRFVTYGNTYQPSQLVRKRRHGFLARLATKNGRRVIIRRRMKGRKFLSH</sequence>
<evidence type="ECO:0000256" key="1">
    <source>
        <dbReference type="ARBA" id="ARBA00010111"/>
    </source>
</evidence>
<dbReference type="PANTHER" id="PTHR14503:SF4">
    <property type="entry name" value="LARGE RIBOSOMAL SUBUNIT PROTEIN BL34M"/>
    <property type="match status" value="1"/>
</dbReference>
<comment type="similarity">
    <text evidence="1">Belongs to the bacterial ribosomal protein bL34 family.</text>
</comment>
<evidence type="ECO:0000256" key="4">
    <source>
        <dbReference type="ARBA" id="ARBA00035274"/>
    </source>
</evidence>
<dbReference type="Pfam" id="PF00468">
    <property type="entry name" value="Ribosomal_L34"/>
    <property type="match status" value="1"/>
</dbReference>
<accession>A0A0C9MSI7</accession>
<dbReference type="FunFam" id="1.10.287.3980:FF:000001">
    <property type="entry name" value="Mitochondrial ribosomal protein L34"/>
    <property type="match status" value="1"/>
</dbReference>
<organism evidence="5">
    <name type="scientific">Mucor ambiguus</name>
    <dbReference type="NCBI Taxonomy" id="91626"/>
    <lineage>
        <taxon>Eukaryota</taxon>
        <taxon>Fungi</taxon>
        <taxon>Fungi incertae sedis</taxon>
        <taxon>Mucoromycota</taxon>
        <taxon>Mucoromycotina</taxon>
        <taxon>Mucoromycetes</taxon>
        <taxon>Mucorales</taxon>
        <taxon>Mucorineae</taxon>
        <taxon>Mucoraceae</taxon>
        <taxon>Mucor</taxon>
    </lineage>
</organism>
<evidence type="ECO:0000313" key="6">
    <source>
        <dbReference type="Proteomes" id="UP000053815"/>
    </source>
</evidence>
<keyword evidence="6" id="KW-1185">Reference proteome</keyword>
<dbReference type="Gene3D" id="1.10.287.3980">
    <property type="match status" value="1"/>
</dbReference>
<keyword evidence="2 5" id="KW-0689">Ribosomal protein</keyword>
<dbReference type="STRING" id="91626.A0A0C9MSI7"/>
<dbReference type="GO" id="GO:0005762">
    <property type="term" value="C:mitochondrial large ribosomal subunit"/>
    <property type="evidence" value="ECO:0007669"/>
    <property type="project" value="TreeGrafter"/>
</dbReference>
<dbReference type="GO" id="GO:0003735">
    <property type="term" value="F:structural constituent of ribosome"/>
    <property type="evidence" value="ECO:0007669"/>
    <property type="project" value="InterPro"/>
</dbReference>
<proteinExistence type="inferred from homology"/>
<reference evidence="5" key="1">
    <citation type="submission" date="2014-09" db="EMBL/GenBank/DDBJ databases">
        <title>Draft genome sequence of an oleaginous Mucoromycotina fungus Mucor ambiguus NBRC6742.</title>
        <authorList>
            <person name="Takeda I."/>
            <person name="Yamane N."/>
            <person name="Morita T."/>
            <person name="Tamano K."/>
            <person name="Machida M."/>
            <person name="Baker S."/>
            <person name="Koike H."/>
        </authorList>
    </citation>
    <scope>NUCLEOTIDE SEQUENCE</scope>
    <source>
        <strain evidence="5">NBRC 6742</strain>
    </source>
</reference>
<dbReference type="Proteomes" id="UP000053815">
    <property type="component" value="Unassembled WGS sequence"/>
</dbReference>
<dbReference type="GO" id="GO:0006412">
    <property type="term" value="P:translation"/>
    <property type="evidence" value="ECO:0007669"/>
    <property type="project" value="InterPro"/>
</dbReference>
<name>A0A0C9MSI7_9FUNG</name>
<dbReference type="InterPro" id="IPR000271">
    <property type="entry name" value="Ribosomal_bL34"/>
</dbReference>